<accession>A0AB74N888</accession>
<keyword evidence="1" id="KW-0812">Transmembrane</keyword>
<keyword evidence="1" id="KW-0472">Membrane</keyword>
<proteinExistence type="predicted"/>
<dbReference type="Proteomes" id="UP000322220">
    <property type="component" value="Unassembled WGS sequence"/>
</dbReference>
<evidence type="ECO:0000313" key="3">
    <source>
        <dbReference type="Proteomes" id="UP000322220"/>
    </source>
</evidence>
<organism evidence="2 3">
    <name type="scientific">Listeria monocytogenes</name>
    <dbReference type="NCBI Taxonomy" id="1639"/>
    <lineage>
        <taxon>Bacteria</taxon>
        <taxon>Bacillati</taxon>
        <taxon>Bacillota</taxon>
        <taxon>Bacilli</taxon>
        <taxon>Bacillales</taxon>
        <taxon>Listeriaceae</taxon>
        <taxon>Listeria</taxon>
    </lineage>
</organism>
<comment type="caution">
    <text evidence="2">The sequence shown here is derived from an EMBL/GenBank/DDBJ whole genome shotgun (WGS) entry which is preliminary data.</text>
</comment>
<evidence type="ECO:0000256" key="1">
    <source>
        <dbReference type="SAM" id="Phobius"/>
    </source>
</evidence>
<sequence>MFTNILILSLIFVGGIYIIYSIVSKKRTRSLLFRYFQELDSEDENIKVKNIQYQEYKTKDFEKCFVVTVRMDCTIDGKLENDMIVTYEVTASELFDFQKDDKYRNRVRKLELKNRRNL</sequence>
<feature type="transmembrane region" description="Helical" evidence="1">
    <location>
        <begin position="6"/>
        <end position="23"/>
    </location>
</feature>
<gene>
    <name evidence="2" type="ORF">FZW98_14590</name>
</gene>
<dbReference type="EMBL" id="VTIK01000010">
    <property type="protein sequence ID" value="TYU49463.1"/>
    <property type="molecule type" value="Genomic_DNA"/>
</dbReference>
<protein>
    <submittedName>
        <fullName evidence="2">Uncharacterized protein</fullName>
    </submittedName>
</protein>
<reference evidence="2 3" key="1">
    <citation type="submission" date="2019-08" db="EMBL/GenBank/DDBJ databases">
        <title>Soil Listeria distribution.</title>
        <authorList>
            <person name="Liao J."/>
        </authorList>
    </citation>
    <scope>NUCLEOTIDE SEQUENCE [LARGE SCALE GENOMIC DNA]</scope>
    <source>
        <strain evidence="2 3">IN-RH-2-BL1</strain>
    </source>
</reference>
<keyword evidence="1" id="KW-1133">Transmembrane helix</keyword>
<dbReference type="AlphaFoldDB" id="A0AB74N888"/>
<evidence type="ECO:0000313" key="2">
    <source>
        <dbReference type="EMBL" id="TYU49463.1"/>
    </source>
</evidence>
<dbReference type="RefSeq" id="WP_149058256.1">
    <property type="nucleotide sequence ID" value="NZ_VTHT01000009.1"/>
</dbReference>
<name>A0AB74N888_LISMN</name>